<comment type="subcellular location">
    <subcellularLocation>
        <location evidence="1">Nucleus</location>
    </subcellularLocation>
</comment>
<protein>
    <submittedName>
        <fullName evidence="10">TF_AP-2 domain-containing protein</fullName>
    </submittedName>
</protein>
<evidence type="ECO:0000313" key="9">
    <source>
        <dbReference type="Proteomes" id="UP000272942"/>
    </source>
</evidence>
<evidence type="ECO:0000256" key="2">
    <source>
        <dbReference type="ARBA" id="ARBA00007770"/>
    </source>
</evidence>
<evidence type="ECO:0000256" key="3">
    <source>
        <dbReference type="ARBA" id="ARBA00023015"/>
    </source>
</evidence>
<dbReference type="PRINTS" id="PR01748">
    <property type="entry name" value="AP2TNSCPFCT"/>
</dbReference>
<feature type="domain" description="Transcription factor AP-2 C-terminal" evidence="7">
    <location>
        <begin position="79"/>
        <end position="164"/>
    </location>
</feature>
<evidence type="ECO:0000259" key="7">
    <source>
        <dbReference type="Pfam" id="PF03299"/>
    </source>
</evidence>
<evidence type="ECO:0000313" key="8">
    <source>
        <dbReference type="EMBL" id="VDP75225.1"/>
    </source>
</evidence>
<proteinExistence type="inferred from homology"/>
<dbReference type="OrthoDB" id="6252992at2759"/>
<dbReference type="GO" id="GO:0000981">
    <property type="term" value="F:DNA-binding transcription factor activity, RNA polymerase II-specific"/>
    <property type="evidence" value="ECO:0007669"/>
    <property type="project" value="TreeGrafter"/>
</dbReference>
<dbReference type="GO" id="GO:0005634">
    <property type="term" value="C:nucleus"/>
    <property type="evidence" value="ECO:0007669"/>
    <property type="project" value="UniProtKB-SubCell"/>
</dbReference>
<name>A0A183AEE3_9TREM</name>
<dbReference type="GO" id="GO:0042127">
    <property type="term" value="P:regulation of cell population proliferation"/>
    <property type="evidence" value="ECO:0007669"/>
    <property type="project" value="TreeGrafter"/>
</dbReference>
<accession>A0A183AEE3</accession>
<keyword evidence="3" id="KW-0805">Transcription regulation</keyword>
<evidence type="ECO:0000256" key="6">
    <source>
        <dbReference type="ARBA" id="ARBA00023242"/>
    </source>
</evidence>
<dbReference type="EMBL" id="UZAN01042180">
    <property type="protein sequence ID" value="VDP75225.1"/>
    <property type="molecule type" value="Genomic_DNA"/>
</dbReference>
<dbReference type="PANTHER" id="PTHR10812">
    <property type="entry name" value="TRANSCRIPTION FACTOR AP-2"/>
    <property type="match status" value="1"/>
</dbReference>
<dbReference type="AlphaFoldDB" id="A0A183AEE3"/>
<comment type="similarity">
    <text evidence="2">Belongs to the AP-2 family.</text>
</comment>
<dbReference type="InterPro" id="IPR013854">
    <property type="entry name" value="TF_AP2_C"/>
</dbReference>
<dbReference type="PANTHER" id="PTHR10812:SF17">
    <property type="entry name" value="TRANSCRIPTION FACTOR AP-2, ISOFORM D"/>
    <property type="match status" value="1"/>
</dbReference>
<organism evidence="10">
    <name type="scientific">Echinostoma caproni</name>
    <dbReference type="NCBI Taxonomy" id="27848"/>
    <lineage>
        <taxon>Eukaryota</taxon>
        <taxon>Metazoa</taxon>
        <taxon>Spiralia</taxon>
        <taxon>Lophotrochozoa</taxon>
        <taxon>Platyhelminthes</taxon>
        <taxon>Trematoda</taxon>
        <taxon>Digenea</taxon>
        <taxon>Plagiorchiida</taxon>
        <taxon>Echinostomata</taxon>
        <taxon>Echinostomatoidea</taxon>
        <taxon>Echinostomatidae</taxon>
        <taxon>Echinostoma</taxon>
    </lineage>
</organism>
<reference evidence="8 9" key="2">
    <citation type="submission" date="2018-11" db="EMBL/GenBank/DDBJ databases">
        <authorList>
            <consortium name="Pathogen Informatics"/>
        </authorList>
    </citation>
    <scope>NUCLEOTIDE SEQUENCE [LARGE SCALE GENOMIC DNA]</scope>
    <source>
        <strain evidence="8 9">Egypt</strain>
    </source>
</reference>
<evidence type="ECO:0000256" key="1">
    <source>
        <dbReference type="ARBA" id="ARBA00004123"/>
    </source>
</evidence>
<evidence type="ECO:0000313" key="10">
    <source>
        <dbReference type="WBParaSite" id="ECPE_0000534101-mRNA-1"/>
    </source>
</evidence>
<dbReference type="InterPro" id="IPR004979">
    <property type="entry name" value="TF_AP2"/>
</dbReference>
<dbReference type="Pfam" id="PF03299">
    <property type="entry name" value="TF_AP-2"/>
    <property type="match status" value="1"/>
</dbReference>
<keyword evidence="5" id="KW-0804">Transcription</keyword>
<reference evidence="10" key="1">
    <citation type="submission" date="2016-06" db="UniProtKB">
        <authorList>
            <consortium name="WormBaseParasite"/>
        </authorList>
    </citation>
    <scope>IDENTIFICATION</scope>
</reference>
<sequence>MAVDSSASIGRFEPGLPREKTELFSILISATSNCCIIIYTSQNVFVFLYPFPLCQGFRYKNSTENRSDFAHGPCPADIFCTVPGRLSLLSSTSKYKVTVAEVQRRLSPPECLNASLLGGVLRRAKSKNGGRSLRDKLDKIGLNLPAGRRKAATVTLLTSLVEGNYI</sequence>
<evidence type="ECO:0000256" key="5">
    <source>
        <dbReference type="ARBA" id="ARBA00023163"/>
    </source>
</evidence>
<dbReference type="WBParaSite" id="ECPE_0000534101-mRNA-1">
    <property type="protein sequence ID" value="ECPE_0000534101-mRNA-1"/>
    <property type="gene ID" value="ECPE_0000534101"/>
</dbReference>
<keyword evidence="6" id="KW-0539">Nucleus</keyword>
<evidence type="ECO:0000256" key="4">
    <source>
        <dbReference type="ARBA" id="ARBA00023125"/>
    </source>
</evidence>
<dbReference type="GO" id="GO:0000977">
    <property type="term" value="F:RNA polymerase II transcription regulatory region sequence-specific DNA binding"/>
    <property type="evidence" value="ECO:0007669"/>
    <property type="project" value="TreeGrafter"/>
</dbReference>
<keyword evidence="4" id="KW-0238">DNA-binding</keyword>
<dbReference type="Proteomes" id="UP000272942">
    <property type="component" value="Unassembled WGS sequence"/>
</dbReference>
<gene>
    <name evidence="8" type="ORF">ECPE_LOCUS5328</name>
</gene>
<keyword evidence="9" id="KW-1185">Reference proteome</keyword>